<keyword evidence="2" id="KW-0808">Transferase</keyword>
<comment type="caution">
    <text evidence="6">The sequence shown here is derived from an EMBL/GenBank/DDBJ whole genome shotgun (WGS) entry which is preliminary data.</text>
</comment>
<dbReference type="InterPro" id="IPR008145">
    <property type="entry name" value="GK/Ca_channel_bsu"/>
</dbReference>
<reference evidence="6" key="1">
    <citation type="submission" date="2021-02" db="EMBL/GenBank/DDBJ databases">
        <authorList>
            <person name="Dougan E. K."/>
            <person name="Rhodes N."/>
            <person name="Thang M."/>
            <person name="Chan C."/>
        </authorList>
    </citation>
    <scope>NUCLEOTIDE SEQUENCE</scope>
</reference>
<feature type="domain" description="Guanylate kinase-like" evidence="4">
    <location>
        <begin position="362"/>
        <end position="478"/>
    </location>
</feature>
<keyword evidence="3" id="KW-0418">Kinase</keyword>
<keyword evidence="7" id="KW-1185">Reference proteome</keyword>
<dbReference type="InterPro" id="IPR027417">
    <property type="entry name" value="P-loop_NTPase"/>
</dbReference>
<dbReference type="CDD" id="cd00071">
    <property type="entry name" value="GMPK"/>
    <property type="match status" value="1"/>
</dbReference>
<dbReference type="Pfam" id="PF00625">
    <property type="entry name" value="Guanylate_kin"/>
    <property type="match status" value="1"/>
</dbReference>
<evidence type="ECO:0000259" key="4">
    <source>
        <dbReference type="PROSITE" id="PS50052"/>
    </source>
</evidence>
<dbReference type="PROSITE" id="PS00856">
    <property type="entry name" value="GUANYLATE_KINASE_1"/>
    <property type="match status" value="1"/>
</dbReference>
<comment type="similarity">
    <text evidence="1">Belongs to the guanylate kinase family.</text>
</comment>
<dbReference type="InterPro" id="IPR036457">
    <property type="entry name" value="PPM-type-like_dom_sf"/>
</dbReference>
<evidence type="ECO:0000313" key="7">
    <source>
        <dbReference type="Proteomes" id="UP000604046"/>
    </source>
</evidence>
<dbReference type="OrthoDB" id="6334211at2759"/>
<gene>
    <name evidence="6" type="primary">PPM1B</name>
    <name evidence="6" type="ORF">SNAT2548_LOCUS17400</name>
</gene>
<sequence length="478" mass="51144">MPLPAPVTATAVERSAGQMGRAAVAAMQGLRPSFEDSHVLDQSLGICGVFDGHLGDEAAAFCAERLPHHISTADDDEGLLQAFVACDAELRHALPKGCEAGTTATVAKIQQNGSDVLHLLVASCGDSRALLWRKSSDTIECTRDHRPGDKSERERIVAAGGEVNDDFDPPRIDGTLACSRALGDYGFKQGPGAATEQKVTCMPEVYHWTAQRGDWLILACDGIWDTLSNEQVVQHVCKASKDLGDTVAGVLRLCIDKEADDNLTLVAVELGSVPLSEPSTTVSAGDFLKAKDPAVLDQYASFCLRFGFAIRREMQPKAPPKAVLTSTERAPAVPRFAKNGGYSAAPAANGRLVNEPAPPAAHTPLVVVGPSGVGKGTLIQKIMDTFPGQFGFAVSHTTRKPRPGEVHGKSYWFVELEEMKKEVATPGRFLEHASVHGNLYGTSQAALDTVRDKGQICILDVDVQGARLIKEVHSEFNY</sequence>
<dbReference type="Gene3D" id="3.60.40.10">
    <property type="entry name" value="PPM-type phosphatase domain"/>
    <property type="match status" value="1"/>
</dbReference>
<dbReference type="PANTHER" id="PTHR23117">
    <property type="entry name" value="GUANYLATE KINASE-RELATED"/>
    <property type="match status" value="1"/>
</dbReference>
<dbReference type="Proteomes" id="UP000604046">
    <property type="component" value="Unassembled WGS sequence"/>
</dbReference>
<dbReference type="PANTHER" id="PTHR23117:SF13">
    <property type="entry name" value="GUANYLATE KINASE"/>
    <property type="match status" value="1"/>
</dbReference>
<protein>
    <submittedName>
        <fullName evidence="6">PPM1B protein</fullName>
    </submittedName>
</protein>
<dbReference type="SMART" id="SM00072">
    <property type="entry name" value="GuKc"/>
    <property type="match status" value="1"/>
</dbReference>
<evidence type="ECO:0000259" key="5">
    <source>
        <dbReference type="PROSITE" id="PS51746"/>
    </source>
</evidence>
<dbReference type="GO" id="GO:0004385">
    <property type="term" value="F:GMP kinase activity"/>
    <property type="evidence" value="ECO:0007669"/>
    <property type="project" value="TreeGrafter"/>
</dbReference>
<dbReference type="SMART" id="SM00331">
    <property type="entry name" value="PP2C_SIG"/>
    <property type="match status" value="1"/>
</dbReference>
<dbReference type="GO" id="GO:0005829">
    <property type="term" value="C:cytosol"/>
    <property type="evidence" value="ECO:0007669"/>
    <property type="project" value="TreeGrafter"/>
</dbReference>
<dbReference type="InterPro" id="IPR001932">
    <property type="entry name" value="PPM-type_phosphatase-like_dom"/>
</dbReference>
<evidence type="ECO:0000313" key="6">
    <source>
        <dbReference type="EMBL" id="CAE7332680.1"/>
    </source>
</evidence>
<dbReference type="FunFam" id="3.30.63.10:FF:000002">
    <property type="entry name" value="Guanylate kinase 1"/>
    <property type="match status" value="1"/>
</dbReference>
<dbReference type="SUPFAM" id="SSF52540">
    <property type="entry name" value="P-loop containing nucleoside triphosphate hydrolases"/>
    <property type="match status" value="1"/>
</dbReference>
<dbReference type="InterPro" id="IPR008144">
    <property type="entry name" value="Guanylate_kin-like_dom"/>
</dbReference>
<evidence type="ECO:0000256" key="1">
    <source>
        <dbReference type="ARBA" id="ARBA00005790"/>
    </source>
</evidence>
<dbReference type="Gene3D" id="3.40.50.300">
    <property type="entry name" value="P-loop containing nucleotide triphosphate hydrolases"/>
    <property type="match status" value="1"/>
</dbReference>
<dbReference type="SMART" id="SM00332">
    <property type="entry name" value="PP2Cc"/>
    <property type="match status" value="1"/>
</dbReference>
<evidence type="ECO:0000256" key="3">
    <source>
        <dbReference type="ARBA" id="ARBA00022777"/>
    </source>
</evidence>
<dbReference type="PROSITE" id="PS50052">
    <property type="entry name" value="GUANYLATE_KINASE_2"/>
    <property type="match status" value="1"/>
</dbReference>
<evidence type="ECO:0000256" key="2">
    <source>
        <dbReference type="ARBA" id="ARBA00022679"/>
    </source>
</evidence>
<accession>A0A812P3V6</accession>
<dbReference type="PROSITE" id="PS51746">
    <property type="entry name" value="PPM_2"/>
    <property type="match status" value="1"/>
</dbReference>
<proteinExistence type="inferred from homology"/>
<dbReference type="CDD" id="cd00143">
    <property type="entry name" value="PP2Cc"/>
    <property type="match status" value="1"/>
</dbReference>
<feature type="non-terminal residue" evidence="6">
    <location>
        <position position="1"/>
    </location>
</feature>
<dbReference type="SUPFAM" id="SSF81606">
    <property type="entry name" value="PP2C-like"/>
    <property type="match status" value="1"/>
</dbReference>
<dbReference type="AlphaFoldDB" id="A0A812P3V6"/>
<name>A0A812P3V6_9DINO</name>
<feature type="domain" description="PPM-type phosphatase" evidence="5">
    <location>
        <begin position="21"/>
        <end position="270"/>
    </location>
</feature>
<dbReference type="Pfam" id="PF00481">
    <property type="entry name" value="PP2C"/>
    <property type="match status" value="1"/>
</dbReference>
<dbReference type="InterPro" id="IPR020590">
    <property type="entry name" value="Guanylate_kinase_CS"/>
</dbReference>
<organism evidence="6 7">
    <name type="scientific">Symbiodinium natans</name>
    <dbReference type="NCBI Taxonomy" id="878477"/>
    <lineage>
        <taxon>Eukaryota</taxon>
        <taxon>Sar</taxon>
        <taxon>Alveolata</taxon>
        <taxon>Dinophyceae</taxon>
        <taxon>Suessiales</taxon>
        <taxon>Symbiodiniaceae</taxon>
        <taxon>Symbiodinium</taxon>
    </lineage>
</organism>
<dbReference type="EMBL" id="CAJNDS010002111">
    <property type="protein sequence ID" value="CAE7332680.1"/>
    <property type="molecule type" value="Genomic_DNA"/>
</dbReference>